<dbReference type="Pfam" id="PF03378">
    <property type="entry name" value="CAS_CSE1"/>
    <property type="match status" value="1"/>
</dbReference>
<comment type="subcellular location">
    <subcellularLocation>
        <location evidence="2">Cytoplasm</location>
    </subcellularLocation>
    <subcellularLocation>
        <location evidence="1">Nucleus</location>
    </subcellularLocation>
</comment>
<dbReference type="SUPFAM" id="SSF48371">
    <property type="entry name" value="ARM repeat"/>
    <property type="match status" value="1"/>
</dbReference>
<evidence type="ECO:0000256" key="1">
    <source>
        <dbReference type="ARBA" id="ARBA00004123"/>
    </source>
</evidence>
<dbReference type="InterPro" id="IPR011989">
    <property type="entry name" value="ARM-like"/>
</dbReference>
<dbReference type="Pfam" id="PF03810">
    <property type="entry name" value="IBN_N"/>
    <property type="match status" value="1"/>
</dbReference>
<dbReference type="Gene3D" id="1.25.10.10">
    <property type="entry name" value="Leucine-rich Repeat Variant"/>
    <property type="match status" value="1"/>
</dbReference>
<organism evidence="9 10">
    <name type="scientific">Rhodosorus marinus</name>
    <dbReference type="NCBI Taxonomy" id="101924"/>
    <lineage>
        <taxon>Eukaryota</taxon>
        <taxon>Rhodophyta</taxon>
        <taxon>Stylonematophyceae</taxon>
        <taxon>Stylonematales</taxon>
        <taxon>Stylonemataceae</taxon>
        <taxon>Rhodosorus</taxon>
    </lineage>
</organism>
<dbReference type="PANTHER" id="PTHR10997:SF8">
    <property type="entry name" value="EXPORTIN-2"/>
    <property type="match status" value="1"/>
</dbReference>
<evidence type="ECO:0000313" key="10">
    <source>
        <dbReference type="Proteomes" id="UP001157974"/>
    </source>
</evidence>
<dbReference type="EMBL" id="JAMWBK010000001">
    <property type="protein sequence ID" value="KAJ8908347.1"/>
    <property type="molecule type" value="Genomic_DNA"/>
</dbReference>
<proteinExistence type="inferred from homology"/>
<reference evidence="9 10" key="1">
    <citation type="journal article" date="2023" name="Nat. Commun.">
        <title>Origin of minicircular mitochondrial genomes in red algae.</title>
        <authorList>
            <person name="Lee Y."/>
            <person name="Cho C.H."/>
            <person name="Lee Y.M."/>
            <person name="Park S.I."/>
            <person name="Yang J.H."/>
            <person name="West J.A."/>
            <person name="Bhattacharya D."/>
            <person name="Yoon H.S."/>
        </authorList>
    </citation>
    <scope>NUCLEOTIDE SEQUENCE [LARGE SCALE GENOMIC DNA]</scope>
    <source>
        <strain evidence="9 10">CCMP1338</strain>
        <tissue evidence="9">Whole cell</tissue>
    </source>
</reference>
<dbReference type="InterPro" id="IPR016024">
    <property type="entry name" value="ARM-type_fold"/>
</dbReference>
<dbReference type="GO" id="GO:0005049">
    <property type="term" value="F:nuclear export signal receptor activity"/>
    <property type="evidence" value="ECO:0007669"/>
    <property type="project" value="TreeGrafter"/>
</dbReference>
<dbReference type="GO" id="GO:0006611">
    <property type="term" value="P:protein export from nucleus"/>
    <property type="evidence" value="ECO:0007669"/>
    <property type="project" value="TreeGrafter"/>
</dbReference>
<evidence type="ECO:0000256" key="3">
    <source>
        <dbReference type="ARBA" id="ARBA00008669"/>
    </source>
</evidence>
<dbReference type="InterPro" id="IPR005043">
    <property type="entry name" value="XPO2_C"/>
</dbReference>
<sequence>MGSWGGPDAMATLAASIEGSQSPDSNVRRQAESFMEQNEKKPGFATAVLQLVAEASAAPHVRLGGSIFFKNWAKRSWEDADPNEREQIKRSVVAVMLSSPDPVRKQLAEVLAIALESETRDTWPDLLPDLGRKLLECGAMTPMPLGTLEGILGALDSIFEPYRHKYRSDELFLEIKHALHAVQEPVTAVFDAISSSVLAGTFAQNTADSVIEIARLCASIFYSLNWQDIPGFFEDHMSKWMDPFLKILELHNPALEQNMDEQSTLDHLRAQIIENINLYQSKYEEEFQSYLERSTSAVFTLLQRGAATRYDSVATTGIKFLTTISRSSKYALFAAPNVLNMVCENIILPNMRMRDEDVELFEDNPVEYMRLDVEGSDAETRRHGAVELIRGLNTHYEGQVTDIFSKYVSVLLAEYGQDPMNKWKTKDAAIYLVTALGWKTGTAAGGATTTSGLVSVVDFFTAHILPEILSAAEAPANVTSPVLRGNALKYTVTFRNQLPSAQYQITLDACCKLMTSNVVVIHSYAALVVEKLFGMTEKIPMQQGIVRTPKVPQKLVVEMLPKLLPPLFQLIAPGAAENEYAMKCTARTIVRADKEFHVHAETALRQLCSLIEAVSRNPGNPSFNHYLFEAVAAVINTAPEKIELYQTLLVPMLQELLSKEVLEFAPYALQILAKIMALYSARQMQLPDFFRQLAKTLLAPPLWDRSGFVPGMVKFLQGYIRLDSEYILASNTLDPILGVFQKLIASKANDHHGMALVRTIIETYELNTMRNYNVNILRILMTRLQTARTNKFVELLIIFLAAFTIRYGPDTLAEGMDELQQHLLAMVLTQVWAKACLTTPATGPSRRLLSVALTTILCTERFTTEPYAAVWADVLTANIALLEGIEVDAVDEDRDPLLEEDAAAQTGYNVAYSQLANAKEVWEKDLVRDVEPHAYLATRLSAFTASHPGVFTAVIQAKLEEKPKEALQRYLAATRSELK</sequence>
<keyword evidence="7" id="KW-0539">Nucleus</keyword>
<keyword evidence="10" id="KW-1185">Reference proteome</keyword>
<evidence type="ECO:0000256" key="6">
    <source>
        <dbReference type="ARBA" id="ARBA00022927"/>
    </source>
</evidence>
<evidence type="ECO:0000256" key="7">
    <source>
        <dbReference type="ARBA" id="ARBA00023242"/>
    </source>
</evidence>
<dbReference type="InterPro" id="IPR001494">
    <property type="entry name" value="Importin-beta_N"/>
</dbReference>
<dbReference type="Pfam" id="PF08506">
    <property type="entry name" value="Cse1"/>
    <property type="match status" value="1"/>
</dbReference>
<accession>A0AAV8V3Z5</accession>
<evidence type="ECO:0000256" key="5">
    <source>
        <dbReference type="ARBA" id="ARBA00022490"/>
    </source>
</evidence>
<keyword evidence="4" id="KW-0813">Transport</keyword>
<dbReference type="AlphaFoldDB" id="A0AAV8V3Z5"/>
<dbReference type="Proteomes" id="UP001157974">
    <property type="component" value="Unassembled WGS sequence"/>
</dbReference>
<keyword evidence="6" id="KW-0653">Protein transport</keyword>
<dbReference type="GO" id="GO:0005829">
    <property type="term" value="C:cytosol"/>
    <property type="evidence" value="ECO:0007669"/>
    <property type="project" value="TreeGrafter"/>
</dbReference>
<dbReference type="PANTHER" id="PTHR10997">
    <property type="entry name" value="IMPORTIN-7, 8, 11"/>
    <property type="match status" value="1"/>
</dbReference>
<protein>
    <recommendedName>
        <fullName evidence="8">Importin N-terminal domain-containing protein</fullName>
    </recommendedName>
</protein>
<evidence type="ECO:0000259" key="8">
    <source>
        <dbReference type="PROSITE" id="PS50166"/>
    </source>
</evidence>
<dbReference type="PROSITE" id="PS50166">
    <property type="entry name" value="IMPORTIN_B_NT"/>
    <property type="match status" value="1"/>
</dbReference>
<comment type="caution">
    <text evidence="9">The sequence shown here is derived from an EMBL/GenBank/DDBJ whole genome shotgun (WGS) entry which is preliminary data.</text>
</comment>
<feature type="domain" description="Importin N-terminal" evidence="8">
    <location>
        <begin position="31"/>
        <end position="98"/>
    </location>
</feature>
<comment type="similarity">
    <text evidence="3">Belongs to the XPO2/CSE1 family.</text>
</comment>
<dbReference type="InterPro" id="IPR013713">
    <property type="entry name" value="XPO2_central"/>
</dbReference>
<dbReference type="SMART" id="SM00913">
    <property type="entry name" value="IBN_N"/>
    <property type="match status" value="1"/>
</dbReference>
<dbReference type="GO" id="GO:0031267">
    <property type="term" value="F:small GTPase binding"/>
    <property type="evidence" value="ECO:0007669"/>
    <property type="project" value="InterPro"/>
</dbReference>
<dbReference type="GO" id="GO:0005635">
    <property type="term" value="C:nuclear envelope"/>
    <property type="evidence" value="ECO:0007669"/>
    <property type="project" value="TreeGrafter"/>
</dbReference>
<evidence type="ECO:0000256" key="4">
    <source>
        <dbReference type="ARBA" id="ARBA00022448"/>
    </source>
</evidence>
<evidence type="ECO:0000256" key="2">
    <source>
        <dbReference type="ARBA" id="ARBA00004496"/>
    </source>
</evidence>
<keyword evidence="5" id="KW-0963">Cytoplasm</keyword>
<dbReference type="GO" id="GO:0006606">
    <property type="term" value="P:protein import into nucleus"/>
    <property type="evidence" value="ECO:0007669"/>
    <property type="project" value="TreeGrafter"/>
</dbReference>
<evidence type="ECO:0000313" key="9">
    <source>
        <dbReference type="EMBL" id="KAJ8908347.1"/>
    </source>
</evidence>
<gene>
    <name evidence="9" type="ORF">NDN08_005057</name>
</gene>
<name>A0AAV8V3Z5_9RHOD</name>